<reference evidence="7 8" key="1">
    <citation type="submission" date="2023-11" db="EMBL/GenBank/DDBJ databases">
        <title>Halocaridina rubra genome assembly.</title>
        <authorList>
            <person name="Smith C."/>
        </authorList>
    </citation>
    <scope>NUCLEOTIDE SEQUENCE [LARGE SCALE GENOMIC DNA]</scope>
    <source>
        <strain evidence="7">EP-1</strain>
        <tissue evidence="7">Whole</tissue>
    </source>
</reference>
<dbReference type="Gene3D" id="3.40.570.10">
    <property type="entry name" value="Extracellular Endonuclease, subunit A"/>
    <property type="match status" value="1"/>
</dbReference>
<dbReference type="PANTHER" id="PTHR13966:SF17">
    <property type="entry name" value="ENDONUCLEASE-RELATED"/>
    <property type="match status" value="1"/>
</dbReference>
<dbReference type="GO" id="GO:0006309">
    <property type="term" value="P:apoptotic DNA fragmentation"/>
    <property type="evidence" value="ECO:0007669"/>
    <property type="project" value="TreeGrafter"/>
</dbReference>
<evidence type="ECO:0000313" key="8">
    <source>
        <dbReference type="Proteomes" id="UP001381693"/>
    </source>
</evidence>
<comment type="caution">
    <text evidence="7">The sequence shown here is derived from an EMBL/GenBank/DDBJ whole genome shotgun (WGS) entry which is preliminary data.</text>
</comment>
<feature type="domain" description="DNA/RNA non-specific endonuclease/pyrophosphatase/phosphodiesterase" evidence="6">
    <location>
        <begin position="36"/>
        <end position="211"/>
    </location>
</feature>
<dbReference type="InterPro" id="IPR001604">
    <property type="entry name" value="Endo_G_ENPP1-like_dom"/>
</dbReference>
<dbReference type="GO" id="GO:0005634">
    <property type="term" value="C:nucleus"/>
    <property type="evidence" value="ECO:0007669"/>
    <property type="project" value="TreeGrafter"/>
</dbReference>
<evidence type="ECO:0000256" key="1">
    <source>
        <dbReference type="ARBA" id="ARBA00010052"/>
    </source>
</evidence>
<dbReference type="InterPro" id="IPR044925">
    <property type="entry name" value="His-Me_finger_sf"/>
</dbReference>
<dbReference type="Pfam" id="PF01223">
    <property type="entry name" value="Endonuclease_NS"/>
    <property type="match status" value="1"/>
</dbReference>
<dbReference type="GO" id="GO:0000014">
    <property type="term" value="F:single-stranded DNA endodeoxyribonuclease activity"/>
    <property type="evidence" value="ECO:0007669"/>
    <property type="project" value="TreeGrafter"/>
</dbReference>
<comment type="similarity">
    <text evidence="1">Belongs to the DNA/RNA non-specific endonuclease family.</text>
</comment>
<protein>
    <recommendedName>
        <fullName evidence="6">DNA/RNA non-specific endonuclease/pyrophosphatase/phosphodiesterase domain-containing protein</fullName>
    </recommendedName>
</protein>
<name>A0AAN8WB07_HALRR</name>
<evidence type="ECO:0000313" key="7">
    <source>
        <dbReference type="EMBL" id="KAK7023466.1"/>
    </source>
</evidence>
<feature type="active site" description="Proton acceptor" evidence="4">
    <location>
        <position position="176"/>
    </location>
</feature>
<dbReference type="SUPFAM" id="SSF54060">
    <property type="entry name" value="His-Me finger endonucleases"/>
    <property type="match status" value="1"/>
</dbReference>
<dbReference type="GO" id="GO:0046872">
    <property type="term" value="F:metal ion binding"/>
    <property type="evidence" value="ECO:0007669"/>
    <property type="project" value="UniProtKB-KW"/>
</dbReference>
<keyword evidence="3" id="KW-0255">Endonuclease</keyword>
<gene>
    <name evidence="7" type="ORF">SK128_010671</name>
</gene>
<dbReference type="GO" id="GO:0005743">
    <property type="term" value="C:mitochondrial inner membrane"/>
    <property type="evidence" value="ECO:0007669"/>
    <property type="project" value="TreeGrafter"/>
</dbReference>
<dbReference type="InterPro" id="IPR044929">
    <property type="entry name" value="DNA/RNA_non-sp_Endonuclease_sf"/>
</dbReference>
<feature type="binding site" evidence="5">
    <location>
        <position position="206"/>
    </location>
    <ligand>
        <name>Mg(2+)</name>
        <dbReference type="ChEBI" id="CHEBI:18420"/>
        <note>catalytic</note>
    </ligand>
</feature>
<dbReference type="InterPro" id="IPR040255">
    <property type="entry name" value="Non-specific_endonuclease"/>
</dbReference>
<dbReference type="PANTHER" id="PTHR13966">
    <property type="entry name" value="ENDONUCLEASE RELATED"/>
    <property type="match status" value="1"/>
</dbReference>
<dbReference type="GO" id="GO:0004521">
    <property type="term" value="F:RNA endonuclease activity"/>
    <property type="evidence" value="ECO:0007669"/>
    <property type="project" value="TreeGrafter"/>
</dbReference>
<evidence type="ECO:0000256" key="3">
    <source>
        <dbReference type="ARBA" id="ARBA00022759"/>
    </source>
</evidence>
<dbReference type="AlphaFoldDB" id="A0AAN8WB07"/>
<evidence type="ECO:0000256" key="2">
    <source>
        <dbReference type="ARBA" id="ARBA00022722"/>
    </source>
</evidence>
<dbReference type="GO" id="GO:0003676">
    <property type="term" value="F:nucleic acid binding"/>
    <property type="evidence" value="ECO:0007669"/>
    <property type="project" value="InterPro"/>
</dbReference>
<evidence type="ECO:0000256" key="5">
    <source>
        <dbReference type="PIRSR" id="PIRSR640255-2"/>
    </source>
</evidence>
<keyword evidence="8" id="KW-1185">Reference proteome</keyword>
<proteinExistence type="inferred from homology"/>
<evidence type="ECO:0000259" key="6">
    <source>
        <dbReference type="Pfam" id="PF01223"/>
    </source>
</evidence>
<evidence type="ECO:0000256" key="4">
    <source>
        <dbReference type="PIRSR" id="PIRSR640255-1"/>
    </source>
</evidence>
<keyword evidence="2" id="KW-0540">Nuclease</keyword>
<dbReference type="Proteomes" id="UP001381693">
    <property type="component" value="Unassembled WGS sequence"/>
</dbReference>
<accession>A0AAN8WB07</accession>
<sequence length="221" mass="24401">MFFIAQDYDLSALGCSDAVSERIMKNTGSCSGGGQLNVIGFDIATTGGFYELIEVCFDSQEETTLYTKHTLHGANIAAKDVEEGRPSFKTDSGFFSVSMNTVYAQASQLELMTTLLGDAANLLYNNSHTPVSKLWDSVHRLPFSALLNNAIPTGNYEDLANQIIDPSQQLYFAKGHMSPDADFVTIAEQDATYYFINALPQWQAFNNGNWKVNISFCNKVR</sequence>
<keyword evidence="3" id="KW-0378">Hydrolase</keyword>
<organism evidence="7 8">
    <name type="scientific">Halocaridina rubra</name>
    <name type="common">Hawaiian red shrimp</name>
    <dbReference type="NCBI Taxonomy" id="373956"/>
    <lineage>
        <taxon>Eukaryota</taxon>
        <taxon>Metazoa</taxon>
        <taxon>Ecdysozoa</taxon>
        <taxon>Arthropoda</taxon>
        <taxon>Crustacea</taxon>
        <taxon>Multicrustacea</taxon>
        <taxon>Malacostraca</taxon>
        <taxon>Eumalacostraca</taxon>
        <taxon>Eucarida</taxon>
        <taxon>Decapoda</taxon>
        <taxon>Pleocyemata</taxon>
        <taxon>Caridea</taxon>
        <taxon>Atyoidea</taxon>
        <taxon>Atyidae</taxon>
        <taxon>Halocaridina</taxon>
    </lineage>
</organism>
<dbReference type="EMBL" id="JAXCGZ010022814">
    <property type="protein sequence ID" value="KAK7023466.1"/>
    <property type="molecule type" value="Genomic_DNA"/>
</dbReference>
<keyword evidence="5" id="KW-0479">Metal-binding</keyword>